<name>A0ACC2GZ81_DALPE</name>
<comment type="caution">
    <text evidence="1">The sequence shown here is derived from an EMBL/GenBank/DDBJ whole genome shotgun (WGS) entry which is preliminary data.</text>
</comment>
<evidence type="ECO:0000313" key="2">
    <source>
        <dbReference type="Proteomes" id="UP001157502"/>
    </source>
</evidence>
<proteinExistence type="predicted"/>
<sequence length="2201" mass="238417">MTLSDGFGLCDYLGLTLNNTLFSNALSFLSCASVAVALRNQKVTVSNGASKVIQVSSSVTIPTLQEFTVCFEIARASLKNKEGIFSYAQQANNNGNNGNVALSFGRTLDGMVLLTDTETCVVDSILNATDITSTMKPFCLTWTSTTGKVAVYYNDNYREKICSNMIAHSPVGAGGTFRLGDQNSFDGTVYNFRLWDYAMSAAQLASLPCEIVGNVIDWDNGFWDIPSSLAQTDSALSCSTSGPVYPALSTSCTSPGLGCPATSSSATTTSMSRTTSTITVTQSIIPSAAASTNTPLFYITTNASEATTTSSSKTNTPPATMFTNIIAMEKERAVYLWSLLRLTPRPVAPSTNTTSQTRLYVLPGPRNPKTSLGYISTPLIWPVRKRPVASLSRPPDRPVLYLTKPPPVPGTLMPPRSSMAKATAVPVSGKTTRTTTSPQALSQMDVENLSDEIVLESFPAAASSSLGNRKKNKPVYPPHWVSPRPSRDNSSSVNWTEPLEEYTSGLFIYDLDLGDDSFSVFQYDSTYSLDEGLAQAASGPPELSPAERGLRPDDPDRVTASSHVTDGGIGKSTQNQSDAILPGGSLAPETLAESGGEAWTREPGGEHSSRAQMSSFSTAPERTGAHMDHAGLNSGVSEQTAGRANQSLTNIDTQPSLLSVAESGVSRMMEGSSDKLHTGSPTDCYTQSPTPTPTPTPTVPVLPQQLQPTESPWTSVISVQSITNSLPSATTRPPLTPWYGTFLSSPTPNVKHGSVIYSGHVRPSSAADTKPWLQESSQVTALQPSMEVQSDLFITRPSPPSATTDAAAASLLEKTHLPSSDKRHGDLVLPSLRNQLSSFSTNSHSAVNRFASTIPEESTVSETGSQSDWLRLYSTGALEPLLYMNSVPASSEEHDISPVSSDLRGWPRTPGLFVTPITDVSLHQDPLPAAMTDRLISSQSSAANTISQGRQKSMEVFPTVVNVMPLSSVHLTLPEQLHITRVTEWETPNGRERHSVPVEDEVRVSPISSTPSSPPPLHLLRSSVQQKLSESQHEHHRTSRDVFPSLSQTRLLSSFPMTLVPTPARPAPQIENTASEYDGVISHEPLRRPHTHEFDGERPVGGMATAIHTATHTPLSVPRSAVTSRSDKPMSDTAEYPLSQRPVTISLHLFGEGRPLQTPPVRVMSFTNTADSRAGASLPTQPTAAFQQSATLTGSQSEPTRSAVASGELAWPGKGIESTMSPPAPDTQLTVSDSGNHSIGSALIQPTAVTTNIQPASVPNAQPDTTPFKHLTAANEPPTVFPNIYSTSIPTSRPPKVPHTYPAGAGPVMVLWSNNHSEDPQDDKHRPAPIDHTSSAVPSPLASSVGLGNESVNQNITDRETTTHVASTLPAVKETAQQSFVPSKSPNLSLTTPHRVQITNTIKQLCTFAHEGHFYRISFVVNDMGTQLTESDVAKTVSQWLNETFQNWTHVVFNNVSIHPYNDVLVKRSVNKKYTCQTLLDYRTTTNVTLGEAAISTRMMGSASSVAKGLQLDTFTVQSVENCPADSLPHYSWPDTQPTATYYIPCFPNKDQKASRTCVISYRNYTAYWDTPDLRNCTNIADIAVSAENAAEVAVQLADITNNELSTDEVSKVVGKVKELVTVAKINSTLATTVVSIISNVMDSSVFALAVASERTLKTVDELVQKIEFDGPSMSITSKNLALGISAFNHSEFNGTSFSAFLHPTTTDIQIDFKSDQQNPLAQVSLPATLLKDLTLTDAEMGALSRINFMFFNKTGLFQDKPDGLSLISYVVASSVANYSINNLQDPVKIEITHLNYLTKPKPTCMFWDFTMKNGTGGWNSKGCRVGPMSNTIKTICLCDHLTHFGILMDISGSAAQIDAKNNQILTFITYIGCGISAIFSAATLLTYIAFEKLRRDYPSKILMNLSTSLLFLNMVFLLDGWLASFDMEGLCVAVAIFLHFFLLTSFTWMGLESIHMYIALVKVFNTYIRRYILKFCIVGWGLPAAIVAIVVAIDKKSYGTIGNGKGEAGQGSSAFCWVQSKVVFYVTCVGYFSIIFLMNVAMFIVVMIQICGRNGKRSNRTLRDEVLRNLRSVVSLTFLLGMTWGFALFAWGPVSLAFMYLFTIFNSLQGLFIFIFHCALKENVQKQWRRYLCCGRFRLADNSDLSKTATNNTKKVSSDAVGKSNSSSSFSSSTANWTSKAKATLNPFAKRKNNADVVHQ</sequence>
<protein>
    <submittedName>
        <fullName evidence="1">Uncharacterized protein</fullName>
    </submittedName>
</protein>
<reference evidence="1" key="1">
    <citation type="submission" date="2021-05" db="EMBL/GenBank/DDBJ databases">
        <authorList>
            <person name="Pan Q."/>
            <person name="Jouanno E."/>
            <person name="Zahm M."/>
            <person name="Klopp C."/>
            <person name="Cabau C."/>
            <person name="Louis A."/>
            <person name="Berthelot C."/>
            <person name="Parey E."/>
            <person name="Roest Crollius H."/>
            <person name="Montfort J."/>
            <person name="Robinson-Rechavi M."/>
            <person name="Bouchez O."/>
            <person name="Lampietro C."/>
            <person name="Lopez Roques C."/>
            <person name="Donnadieu C."/>
            <person name="Postlethwait J."/>
            <person name="Bobe J."/>
            <person name="Dillon D."/>
            <person name="Chandos A."/>
            <person name="von Hippel F."/>
            <person name="Guiguen Y."/>
        </authorList>
    </citation>
    <scope>NUCLEOTIDE SEQUENCE</scope>
    <source>
        <strain evidence="1">YG-Jan2019</strain>
    </source>
</reference>
<organism evidence="1 2">
    <name type="scientific">Dallia pectoralis</name>
    <name type="common">Alaska blackfish</name>
    <dbReference type="NCBI Taxonomy" id="75939"/>
    <lineage>
        <taxon>Eukaryota</taxon>
        <taxon>Metazoa</taxon>
        <taxon>Chordata</taxon>
        <taxon>Craniata</taxon>
        <taxon>Vertebrata</taxon>
        <taxon>Euteleostomi</taxon>
        <taxon>Actinopterygii</taxon>
        <taxon>Neopterygii</taxon>
        <taxon>Teleostei</taxon>
        <taxon>Protacanthopterygii</taxon>
        <taxon>Esociformes</taxon>
        <taxon>Umbridae</taxon>
        <taxon>Dallia</taxon>
    </lineage>
</organism>
<keyword evidence="2" id="KW-1185">Reference proteome</keyword>
<gene>
    <name evidence="1" type="ORF">DPEC_G00085240</name>
</gene>
<dbReference type="Proteomes" id="UP001157502">
    <property type="component" value="Chromosome 7"/>
</dbReference>
<dbReference type="EMBL" id="CM055734">
    <property type="protein sequence ID" value="KAJ8009089.1"/>
    <property type="molecule type" value="Genomic_DNA"/>
</dbReference>
<evidence type="ECO:0000313" key="1">
    <source>
        <dbReference type="EMBL" id="KAJ8009089.1"/>
    </source>
</evidence>
<accession>A0ACC2GZ81</accession>